<reference evidence="1" key="1">
    <citation type="submission" date="2020-03" db="EMBL/GenBank/DDBJ databases">
        <title>A transcriptome and proteome of the tick Rhipicephalus microplus shaped by the genetic composition of its hosts and developmental stage.</title>
        <authorList>
            <person name="Garcia G.R."/>
            <person name="Ribeiro J.M.C."/>
            <person name="Maruyama S.R."/>
            <person name="Gardinasse L.G."/>
            <person name="Nelson K."/>
            <person name="Ferreira B.R."/>
            <person name="Andrade T.G."/>
            <person name="Santos I.K.F.M."/>
        </authorList>
    </citation>
    <scope>NUCLEOTIDE SEQUENCE</scope>
    <source>
        <strain evidence="1">NSGR</strain>
        <tissue evidence="1">Salivary glands</tissue>
    </source>
</reference>
<sequence length="89" mass="10137">MFFFVQKIGLYSKFASMFCTVSASKPFLGKTMDKHGDLQSLATWTLLPDTISSQALPSFPAIYVFLCIFQSRVNQTRKMHKYCASILQQ</sequence>
<name>A0A6G5A2S2_RHIMP</name>
<proteinExistence type="predicted"/>
<protein>
    <submittedName>
        <fullName evidence="1">Putative secreted protein</fullName>
    </submittedName>
</protein>
<evidence type="ECO:0000313" key="1">
    <source>
        <dbReference type="EMBL" id="NIE44523.1"/>
    </source>
</evidence>
<accession>A0A6G5A2S2</accession>
<organism evidence="1">
    <name type="scientific">Rhipicephalus microplus</name>
    <name type="common">Cattle tick</name>
    <name type="synonym">Boophilus microplus</name>
    <dbReference type="NCBI Taxonomy" id="6941"/>
    <lineage>
        <taxon>Eukaryota</taxon>
        <taxon>Metazoa</taxon>
        <taxon>Ecdysozoa</taxon>
        <taxon>Arthropoda</taxon>
        <taxon>Chelicerata</taxon>
        <taxon>Arachnida</taxon>
        <taxon>Acari</taxon>
        <taxon>Parasitiformes</taxon>
        <taxon>Ixodida</taxon>
        <taxon>Ixodoidea</taxon>
        <taxon>Ixodidae</taxon>
        <taxon>Rhipicephalinae</taxon>
        <taxon>Rhipicephalus</taxon>
        <taxon>Boophilus</taxon>
    </lineage>
</organism>
<dbReference type="EMBL" id="GIKN01002250">
    <property type="protein sequence ID" value="NIE44523.1"/>
    <property type="molecule type" value="Transcribed_RNA"/>
</dbReference>
<dbReference type="AlphaFoldDB" id="A0A6G5A2S2"/>